<feature type="active site" description="Nucleophile" evidence="4">
    <location>
        <position position="112"/>
    </location>
</feature>
<evidence type="ECO:0000259" key="6">
    <source>
        <dbReference type="PROSITE" id="PS51635"/>
    </source>
</evidence>
<evidence type="ECO:0000256" key="3">
    <source>
        <dbReference type="ARBA" id="ARBA00023098"/>
    </source>
</evidence>
<accession>A0A679IQT0</accession>
<keyword evidence="2 4" id="KW-0442">Lipid degradation</keyword>
<dbReference type="PANTHER" id="PTHR14226:SF78">
    <property type="entry name" value="SLR0060 PROTEIN"/>
    <property type="match status" value="1"/>
</dbReference>
<name>A0A679IQT0_9HYPH</name>
<dbReference type="SUPFAM" id="SSF52151">
    <property type="entry name" value="FabD/lysophospholipase-like"/>
    <property type="match status" value="1"/>
</dbReference>
<evidence type="ECO:0000256" key="2">
    <source>
        <dbReference type="ARBA" id="ARBA00022963"/>
    </source>
</evidence>
<evidence type="ECO:0000256" key="5">
    <source>
        <dbReference type="SAM" id="MobiDB-lite"/>
    </source>
</evidence>
<dbReference type="EMBL" id="LR743504">
    <property type="protein sequence ID" value="CAA2100996.1"/>
    <property type="molecule type" value="Genomic_DNA"/>
</dbReference>
<feature type="region of interest" description="Disordered" evidence="5">
    <location>
        <begin position="40"/>
        <end position="67"/>
    </location>
</feature>
<dbReference type="Pfam" id="PF01734">
    <property type="entry name" value="Patatin"/>
    <property type="match status" value="1"/>
</dbReference>
<dbReference type="InterPro" id="IPR050301">
    <property type="entry name" value="NTE"/>
</dbReference>
<feature type="short sequence motif" description="DGA/G" evidence="4">
    <location>
        <begin position="261"/>
        <end position="263"/>
    </location>
</feature>
<evidence type="ECO:0000256" key="4">
    <source>
        <dbReference type="PROSITE-ProRule" id="PRU01161"/>
    </source>
</evidence>
<evidence type="ECO:0000313" key="7">
    <source>
        <dbReference type="EMBL" id="CAA2100996.1"/>
    </source>
</evidence>
<feature type="short sequence motif" description="GXSXG" evidence="4">
    <location>
        <begin position="110"/>
        <end position="114"/>
    </location>
</feature>
<feature type="short sequence motif" description="GXGXXG" evidence="4">
    <location>
        <begin position="82"/>
        <end position="87"/>
    </location>
</feature>
<dbReference type="AlphaFoldDB" id="A0A679IQT0"/>
<proteinExistence type="predicted"/>
<dbReference type="InterPro" id="IPR016035">
    <property type="entry name" value="Acyl_Trfase/lysoPLipase"/>
</dbReference>
<dbReference type="Gene3D" id="3.40.1090.10">
    <property type="entry name" value="Cytosolic phospholipase A2 catalytic domain"/>
    <property type="match status" value="2"/>
</dbReference>
<keyword evidence="1 4" id="KW-0378">Hydrolase</keyword>
<dbReference type="InterPro" id="IPR002641">
    <property type="entry name" value="PNPLA_dom"/>
</dbReference>
<organism evidence="7">
    <name type="scientific">Methylobacterium bullatum</name>
    <dbReference type="NCBI Taxonomy" id="570505"/>
    <lineage>
        <taxon>Bacteria</taxon>
        <taxon>Pseudomonadati</taxon>
        <taxon>Pseudomonadota</taxon>
        <taxon>Alphaproteobacteria</taxon>
        <taxon>Hyphomicrobiales</taxon>
        <taxon>Methylobacteriaceae</taxon>
        <taxon>Methylobacterium</taxon>
    </lineage>
</organism>
<protein>
    <recommendedName>
        <fullName evidence="6">PNPLA domain-containing protein</fullName>
    </recommendedName>
</protein>
<feature type="domain" description="PNPLA" evidence="6">
    <location>
        <begin position="78"/>
        <end position="274"/>
    </location>
</feature>
<dbReference type="GO" id="GO:0016787">
    <property type="term" value="F:hydrolase activity"/>
    <property type="evidence" value="ECO:0007669"/>
    <property type="project" value="UniProtKB-UniRule"/>
</dbReference>
<sequence>MQSPFCCPATFDAAMQHAHAHFIDASVHFCHVELTMLDSQQPAPTDSPSTDMEVAPPRAAARPPVSLAGPNAEKTVALALQGGGAHGAFTWGVLDALIEDGRLAFEAVTGASAGAMNAVVMVDGWIAGGPEGARAALDGFWREASLDGDLWPAQRGLFDRLFDFWNENPVLDFWTRALKTSPYVSNPLNVNPLRKALAKHVDFERLRTAETAGIYVSATNVWTGKLAIFERDSLSIDHLMASACLPTVFQAVEIDGVPYWDGGYLGNPPIYPLFHGARTRDVVLVQINPVERRETPRSREEIQDRLNEITFNANLMRELRAIDFVDGLIEDGVLGRNDYHRMLVHRIDGTGALDDYKASSRMDARIRVFEGLRDKGRAAAQAWLAEHYEGIGRTCTLNLKATYQ</sequence>
<feature type="active site" description="Proton acceptor" evidence="4">
    <location>
        <position position="261"/>
    </location>
</feature>
<dbReference type="PANTHER" id="PTHR14226">
    <property type="entry name" value="NEUROPATHY TARGET ESTERASE/SWISS CHEESE D.MELANOGASTER"/>
    <property type="match status" value="1"/>
</dbReference>
<evidence type="ECO:0000256" key="1">
    <source>
        <dbReference type="ARBA" id="ARBA00022801"/>
    </source>
</evidence>
<dbReference type="PROSITE" id="PS51635">
    <property type="entry name" value="PNPLA"/>
    <property type="match status" value="1"/>
</dbReference>
<dbReference type="GO" id="GO:0016042">
    <property type="term" value="P:lipid catabolic process"/>
    <property type="evidence" value="ECO:0007669"/>
    <property type="project" value="UniProtKB-UniRule"/>
</dbReference>
<keyword evidence="3 4" id="KW-0443">Lipid metabolism</keyword>
<feature type="compositionally biased region" description="Low complexity" evidence="5">
    <location>
        <begin position="55"/>
        <end position="64"/>
    </location>
</feature>
<feature type="compositionally biased region" description="Polar residues" evidence="5">
    <location>
        <begin position="40"/>
        <end position="50"/>
    </location>
</feature>
<gene>
    <name evidence="7" type="ORF">MBUL_00953</name>
</gene>
<reference evidence="7" key="1">
    <citation type="submission" date="2019-12" db="EMBL/GenBank/DDBJ databases">
        <authorList>
            <person name="Cremers G."/>
        </authorList>
    </citation>
    <scope>NUCLEOTIDE SEQUENCE</scope>
    <source>
        <strain evidence="7">Mbul1</strain>
    </source>
</reference>